<dbReference type="RefSeq" id="WP_177206014.1">
    <property type="nucleotide sequence ID" value="NZ_FONL01000021.1"/>
</dbReference>
<dbReference type="EMBL" id="FONL01000021">
    <property type="protein sequence ID" value="SFE81544.1"/>
    <property type="molecule type" value="Genomic_DNA"/>
</dbReference>
<sequence length="56" mass="6383">MPVNNNELTKEMIEKALQCKTADELITLAKAEGYDIPKVWKLFQEAFHEGEGELFA</sequence>
<proteinExistence type="predicted"/>
<organism evidence="1 2">
    <name type="scientific">Succiniclasticum ruminis DSM 9236</name>
    <dbReference type="NCBI Taxonomy" id="1123323"/>
    <lineage>
        <taxon>Bacteria</taxon>
        <taxon>Bacillati</taxon>
        <taxon>Bacillota</taxon>
        <taxon>Negativicutes</taxon>
        <taxon>Acidaminococcales</taxon>
        <taxon>Acidaminococcaceae</taxon>
        <taxon>Succiniclasticum</taxon>
    </lineage>
</organism>
<keyword evidence="2" id="KW-1185">Reference proteome</keyword>
<protein>
    <recommendedName>
        <fullName evidence="3">Nif11-like leader peptide domain-containing protein</fullName>
    </recommendedName>
</protein>
<gene>
    <name evidence="1" type="ORF">SAMN05216245_12129</name>
</gene>
<name>A0A1I2DLT1_9FIRM</name>
<accession>A0A1I2DLT1</accession>
<reference evidence="1 2" key="1">
    <citation type="submission" date="2016-10" db="EMBL/GenBank/DDBJ databases">
        <authorList>
            <person name="de Groot N.N."/>
        </authorList>
    </citation>
    <scope>NUCLEOTIDE SEQUENCE [LARGE SCALE GENOMIC DNA]</scope>
    <source>
        <strain evidence="1 2">DSM 9236</strain>
    </source>
</reference>
<evidence type="ECO:0000313" key="1">
    <source>
        <dbReference type="EMBL" id="SFE81544.1"/>
    </source>
</evidence>
<dbReference type="AlphaFoldDB" id="A0A1I2DLT1"/>
<dbReference type="Proteomes" id="UP000198896">
    <property type="component" value="Unassembled WGS sequence"/>
</dbReference>
<evidence type="ECO:0000313" key="2">
    <source>
        <dbReference type="Proteomes" id="UP000198896"/>
    </source>
</evidence>
<evidence type="ECO:0008006" key="3">
    <source>
        <dbReference type="Google" id="ProtNLM"/>
    </source>
</evidence>